<dbReference type="PANTHER" id="PTHR23322">
    <property type="entry name" value="FAS-ASSOCIATED PROTEIN"/>
    <property type="match status" value="1"/>
</dbReference>
<accession>A0A8C4NJ88</accession>
<dbReference type="Proteomes" id="UP000694388">
    <property type="component" value="Unplaced"/>
</dbReference>
<reference evidence="2" key="2">
    <citation type="submission" date="2025-09" db="UniProtKB">
        <authorList>
            <consortium name="Ensembl"/>
        </authorList>
    </citation>
    <scope>IDENTIFICATION</scope>
</reference>
<dbReference type="GeneTree" id="ENSGT00390000018687"/>
<dbReference type="GO" id="GO:0043130">
    <property type="term" value="F:ubiquitin binding"/>
    <property type="evidence" value="ECO:0007669"/>
    <property type="project" value="TreeGrafter"/>
</dbReference>
<dbReference type="CDD" id="cd02958">
    <property type="entry name" value="UAS"/>
    <property type="match status" value="1"/>
</dbReference>
<dbReference type="SUPFAM" id="SSF54236">
    <property type="entry name" value="Ubiquitin-like"/>
    <property type="match status" value="1"/>
</dbReference>
<dbReference type="SUPFAM" id="SSF52833">
    <property type="entry name" value="Thioredoxin-like"/>
    <property type="match status" value="1"/>
</dbReference>
<dbReference type="InterPro" id="IPR029071">
    <property type="entry name" value="Ubiquitin-like_domsf"/>
</dbReference>
<dbReference type="OMA" id="SIERECW"/>
<dbReference type="Pfam" id="PF00789">
    <property type="entry name" value="UBX"/>
    <property type="match status" value="1"/>
</dbReference>
<proteinExistence type="predicted"/>
<dbReference type="PROSITE" id="PS50033">
    <property type="entry name" value="UBX"/>
    <property type="match status" value="1"/>
</dbReference>
<dbReference type="Gene3D" id="3.40.30.10">
    <property type="entry name" value="Glutaredoxin"/>
    <property type="match status" value="1"/>
</dbReference>
<evidence type="ECO:0000259" key="1">
    <source>
        <dbReference type="PROSITE" id="PS50033"/>
    </source>
</evidence>
<feature type="domain" description="UBX" evidence="1">
    <location>
        <begin position="303"/>
        <end position="348"/>
    </location>
</feature>
<sequence length="378" mass="42050">MSKGRKFEIKRRLCLYHVGRSGILLHHSVRAPIPQKQEVLVPPSLYPVPKRRKISHSVFDGFRDFQSESAMAAVSASGGFSGGGVTGERRSLADLFRPPVELIHRGGFMSARLAAEQRHCWLLVNIQDASDFSSQCLNRDVWSASSVKEALKEHFVFWQVYRDTEEGERFCQFYKVSSLPHISILEPATGEKLAEFVASDPTTFLDLATDFLSHHDLADARPSQSAAPVQVNTSCDKSASSFTKSKWEEVKCTMPDCVPREECSGNSAEVGAGSKDVWRNIEEDKADVGDVKTMAVKSGGCITLRLRYPDDSREQKSFLSSAPLQELFSHVTLRGFPLSRFDIVGTFPALRVSAICPRSPLSASLYHNHTLFIHEKLS</sequence>
<evidence type="ECO:0000313" key="3">
    <source>
        <dbReference type="Proteomes" id="UP000694388"/>
    </source>
</evidence>
<dbReference type="Ensembl" id="ENSEBUT00000008042.1">
    <property type="protein sequence ID" value="ENSEBUP00000007556.1"/>
    <property type="gene ID" value="ENSEBUG00000004932.1"/>
</dbReference>
<dbReference type="InterPro" id="IPR036249">
    <property type="entry name" value="Thioredoxin-like_sf"/>
</dbReference>
<name>A0A8C4NJ88_EPTBU</name>
<organism evidence="2 3">
    <name type="scientific">Eptatretus burgeri</name>
    <name type="common">Inshore hagfish</name>
    <dbReference type="NCBI Taxonomy" id="7764"/>
    <lineage>
        <taxon>Eukaryota</taxon>
        <taxon>Metazoa</taxon>
        <taxon>Chordata</taxon>
        <taxon>Craniata</taxon>
        <taxon>Vertebrata</taxon>
        <taxon>Cyclostomata</taxon>
        <taxon>Myxini</taxon>
        <taxon>Myxiniformes</taxon>
        <taxon>Myxinidae</taxon>
        <taxon>Eptatretinae</taxon>
        <taxon>Eptatretus</taxon>
    </lineage>
</organism>
<keyword evidence="3" id="KW-1185">Reference proteome</keyword>
<dbReference type="SMART" id="SM00594">
    <property type="entry name" value="UAS"/>
    <property type="match status" value="1"/>
</dbReference>
<dbReference type="AlphaFoldDB" id="A0A8C4NJ88"/>
<dbReference type="PANTHER" id="PTHR23322:SF6">
    <property type="entry name" value="UBX DOMAIN-CONTAINING PROTEIN 7"/>
    <property type="match status" value="1"/>
</dbReference>
<reference evidence="2" key="1">
    <citation type="submission" date="2025-08" db="UniProtKB">
        <authorList>
            <consortium name="Ensembl"/>
        </authorList>
    </citation>
    <scope>IDENTIFICATION</scope>
</reference>
<protein>
    <submittedName>
        <fullName evidence="2">UBX domain protein 7</fullName>
    </submittedName>
</protein>
<dbReference type="GO" id="GO:0043161">
    <property type="term" value="P:proteasome-mediated ubiquitin-dependent protein catabolic process"/>
    <property type="evidence" value="ECO:0007669"/>
    <property type="project" value="TreeGrafter"/>
</dbReference>
<dbReference type="Gene3D" id="3.10.20.90">
    <property type="entry name" value="Phosphatidylinositol 3-kinase Catalytic Subunit, Chain A, domain 1"/>
    <property type="match status" value="1"/>
</dbReference>
<dbReference type="GO" id="GO:0005634">
    <property type="term" value="C:nucleus"/>
    <property type="evidence" value="ECO:0007669"/>
    <property type="project" value="TreeGrafter"/>
</dbReference>
<dbReference type="InterPro" id="IPR006577">
    <property type="entry name" value="UAS"/>
</dbReference>
<dbReference type="Pfam" id="PF13899">
    <property type="entry name" value="Thioredoxin_7"/>
    <property type="match status" value="1"/>
</dbReference>
<dbReference type="InterPro" id="IPR050730">
    <property type="entry name" value="UBX_domain-protein"/>
</dbReference>
<dbReference type="InterPro" id="IPR001012">
    <property type="entry name" value="UBX_dom"/>
</dbReference>
<evidence type="ECO:0000313" key="2">
    <source>
        <dbReference type="Ensembl" id="ENSEBUP00000007556.1"/>
    </source>
</evidence>